<accession>A0A9J6F202</accession>
<evidence type="ECO:0000313" key="8">
    <source>
        <dbReference type="Proteomes" id="UP000821866"/>
    </source>
</evidence>
<organism evidence="7 8">
    <name type="scientific">Rhipicephalus microplus</name>
    <name type="common">Cattle tick</name>
    <name type="synonym">Boophilus microplus</name>
    <dbReference type="NCBI Taxonomy" id="6941"/>
    <lineage>
        <taxon>Eukaryota</taxon>
        <taxon>Metazoa</taxon>
        <taxon>Ecdysozoa</taxon>
        <taxon>Arthropoda</taxon>
        <taxon>Chelicerata</taxon>
        <taxon>Arachnida</taxon>
        <taxon>Acari</taxon>
        <taxon>Parasitiformes</taxon>
        <taxon>Ixodida</taxon>
        <taxon>Ixodoidea</taxon>
        <taxon>Ixodidae</taxon>
        <taxon>Rhipicephalinae</taxon>
        <taxon>Rhipicephalus</taxon>
        <taxon>Boophilus</taxon>
    </lineage>
</organism>
<dbReference type="InterPro" id="IPR019159">
    <property type="entry name" value="CCDC93_CC"/>
</dbReference>
<evidence type="ECO:0000256" key="3">
    <source>
        <dbReference type="ARBA" id="ARBA00023054"/>
    </source>
</evidence>
<feature type="coiled-coil region" evidence="4">
    <location>
        <begin position="240"/>
        <end position="326"/>
    </location>
</feature>
<proteinExistence type="inferred from homology"/>
<evidence type="ECO:0000259" key="6">
    <source>
        <dbReference type="Pfam" id="PF21673"/>
    </source>
</evidence>
<dbReference type="PANTHER" id="PTHR16441">
    <property type="entry name" value="FIDIPIDINE"/>
    <property type="match status" value="1"/>
</dbReference>
<evidence type="ECO:0000256" key="1">
    <source>
        <dbReference type="ARBA" id="ARBA00007219"/>
    </source>
</evidence>
<reference evidence="7" key="1">
    <citation type="journal article" date="2020" name="Cell">
        <title>Large-Scale Comparative Analyses of Tick Genomes Elucidate Their Genetic Diversity and Vector Capacities.</title>
        <authorList>
            <consortium name="Tick Genome and Microbiome Consortium (TIGMIC)"/>
            <person name="Jia N."/>
            <person name="Wang J."/>
            <person name="Shi W."/>
            <person name="Du L."/>
            <person name="Sun Y."/>
            <person name="Zhan W."/>
            <person name="Jiang J.F."/>
            <person name="Wang Q."/>
            <person name="Zhang B."/>
            <person name="Ji P."/>
            <person name="Bell-Sakyi L."/>
            <person name="Cui X.M."/>
            <person name="Yuan T.T."/>
            <person name="Jiang B.G."/>
            <person name="Yang W.F."/>
            <person name="Lam T.T."/>
            <person name="Chang Q.C."/>
            <person name="Ding S.J."/>
            <person name="Wang X.J."/>
            <person name="Zhu J.G."/>
            <person name="Ruan X.D."/>
            <person name="Zhao L."/>
            <person name="Wei J.T."/>
            <person name="Ye R.Z."/>
            <person name="Que T.C."/>
            <person name="Du C.H."/>
            <person name="Zhou Y.H."/>
            <person name="Cheng J.X."/>
            <person name="Dai P.F."/>
            <person name="Guo W.B."/>
            <person name="Han X.H."/>
            <person name="Huang E.J."/>
            <person name="Li L.F."/>
            <person name="Wei W."/>
            <person name="Gao Y.C."/>
            <person name="Liu J.Z."/>
            <person name="Shao H.Z."/>
            <person name="Wang X."/>
            <person name="Wang C.C."/>
            <person name="Yang T.C."/>
            <person name="Huo Q.B."/>
            <person name="Li W."/>
            <person name="Chen H.Y."/>
            <person name="Chen S.E."/>
            <person name="Zhou L.G."/>
            <person name="Ni X.B."/>
            <person name="Tian J.H."/>
            <person name="Sheng Y."/>
            <person name="Liu T."/>
            <person name="Pan Y.S."/>
            <person name="Xia L.Y."/>
            <person name="Li J."/>
            <person name="Zhao F."/>
            <person name="Cao W.C."/>
        </authorList>
    </citation>
    <scope>NUCLEOTIDE SEQUENCE</scope>
    <source>
        <strain evidence="7">Rmic-2018</strain>
    </source>
</reference>
<evidence type="ECO:0000256" key="4">
    <source>
        <dbReference type="SAM" id="Coils"/>
    </source>
</evidence>
<dbReference type="PANTHER" id="PTHR16441:SF0">
    <property type="entry name" value="COILED-COIL DOMAIN-CONTAINING PROTEIN 93"/>
    <property type="match status" value="1"/>
</dbReference>
<name>A0A9J6F202_RHIMP</name>
<keyword evidence="8" id="KW-1185">Reference proteome</keyword>
<feature type="coiled-coil region" evidence="4">
    <location>
        <begin position="395"/>
        <end position="422"/>
    </location>
</feature>
<dbReference type="GO" id="GO:0006893">
    <property type="term" value="P:Golgi to plasma membrane transport"/>
    <property type="evidence" value="ECO:0007669"/>
    <property type="project" value="TreeGrafter"/>
</dbReference>
<dbReference type="InterPro" id="IPR048747">
    <property type="entry name" value="CCDC93_N"/>
</dbReference>
<evidence type="ECO:0000256" key="2">
    <source>
        <dbReference type="ARBA" id="ARBA00016765"/>
    </source>
</evidence>
<comment type="caution">
    <text evidence="7">The sequence shown here is derived from an EMBL/GenBank/DDBJ whole genome shotgun (WGS) entry which is preliminary data.</text>
</comment>
<dbReference type="EMBL" id="JABSTU010000001">
    <property type="protein sequence ID" value="KAH8040667.1"/>
    <property type="molecule type" value="Genomic_DNA"/>
</dbReference>
<sequence>MDSAPMQTKGDQEDKMQEISELLVAAGYFRARIKGISSFDKIVGGMAWAIEVCAVDIDVDLPFNENLSIGQKISLTEKIVRVLLRMKCPHRIEPHQIQGSDFDHIFPVIQWLVKKAIETKAETEDIHREYAVYLFNKAHGSVDTVNKDMSGRVPSAAAFSNAYATLQERYRPRRRYRHHARHTLKTEAAQVQATLLEYGSGTHRTRGAEGDQSQQESEVILSNMAPLASAEGRVTTKSVGNIVQKQAAEAREIAEDLERRPMIHMPGAARHARMLSLVQKQLEAKKEVLQKGQDQLEKLREEYELLQKEDKEAEAQLEEVRAAAKRIAEGVGSQEPQLAKLCTLLRINAELADQESRFRASCRQEMQRLQELVASPEPEQAAGNTAEDSQVEAQCQQERERLQRMRLLLAKKNREIAAIQRKIDEVPSRAELNQYQRRFVELYGQVAATHRETKQFFTLYNTLDDIRMYLDKEIGLLNSVLENFTEAMSNPATKDQFLAQFEQIVEGVKQNRLKVEKKRQEAKMSRDRLHDSLLELVDKQRLYFRTVKEFKERPKFPCRRNPASFALDAPRAAEYAIYYGANAGWMRCHPVVVAARKRYYAIQWCILR</sequence>
<feature type="domain" description="CCDC93 coiled-coil" evidence="5">
    <location>
        <begin position="168"/>
        <end position="552"/>
    </location>
</feature>
<dbReference type="Pfam" id="PF21673">
    <property type="entry name" value="CCDC93_N"/>
    <property type="match status" value="1"/>
</dbReference>
<dbReference type="Proteomes" id="UP000821866">
    <property type="component" value="Chromosome 1"/>
</dbReference>
<reference evidence="7" key="2">
    <citation type="submission" date="2021-09" db="EMBL/GenBank/DDBJ databases">
        <authorList>
            <person name="Jia N."/>
            <person name="Wang J."/>
            <person name="Shi W."/>
            <person name="Du L."/>
            <person name="Sun Y."/>
            <person name="Zhan W."/>
            <person name="Jiang J."/>
            <person name="Wang Q."/>
            <person name="Zhang B."/>
            <person name="Ji P."/>
            <person name="Sakyi L.B."/>
            <person name="Cui X."/>
            <person name="Yuan T."/>
            <person name="Jiang B."/>
            <person name="Yang W."/>
            <person name="Lam T.T.-Y."/>
            <person name="Chang Q."/>
            <person name="Ding S."/>
            <person name="Wang X."/>
            <person name="Zhu J."/>
            <person name="Ruan X."/>
            <person name="Zhao L."/>
            <person name="Wei J."/>
            <person name="Que T."/>
            <person name="Du C."/>
            <person name="Cheng J."/>
            <person name="Dai P."/>
            <person name="Han X."/>
            <person name="Huang E."/>
            <person name="Gao Y."/>
            <person name="Liu J."/>
            <person name="Shao H."/>
            <person name="Ye R."/>
            <person name="Li L."/>
            <person name="Wei W."/>
            <person name="Wang X."/>
            <person name="Wang C."/>
            <person name="Huo Q."/>
            <person name="Li W."/>
            <person name="Guo W."/>
            <person name="Chen H."/>
            <person name="Chen S."/>
            <person name="Zhou L."/>
            <person name="Zhou L."/>
            <person name="Ni X."/>
            <person name="Tian J."/>
            <person name="Zhou Y."/>
            <person name="Sheng Y."/>
            <person name="Liu T."/>
            <person name="Pan Y."/>
            <person name="Xia L."/>
            <person name="Li J."/>
            <person name="Zhao F."/>
            <person name="Cao W."/>
        </authorList>
    </citation>
    <scope>NUCLEOTIDE SEQUENCE</scope>
    <source>
        <strain evidence="7">Rmic-2018</strain>
        <tissue evidence="7">Larvae</tissue>
    </source>
</reference>
<feature type="domain" description="CCDC93 N-terminal" evidence="6">
    <location>
        <begin position="12"/>
        <end position="117"/>
    </location>
</feature>
<keyword evidence="3 4" id="KW-0175">Coiled coil</keyword>
<comment type="similarity">
    <text evidence="1">Belongs to the CCDC93 family.</text>
</comment>
<dbReference type="VEuPathDB" id="VectorBase:LOC119188223"/>
<gene>
    <name evidence="7" type="ORF">HPB51_011982</name>
</gene>
<protein>
    <recommendedName>
        <fullName evidence="2">Coiled-coil domain-containing protein 93</fullName>
    </recommendedName>
</protein>
<dbReference type="InterPro" id="IPR039116">
    <property type="entry name" value="CCDC93"/>
</dbReference>
<dbReference type="Pfam" id="PF09762">
    <property type="entry name" value="CCDC93_CC"/>
    <property type="match status" value="1"/>
</dbReference>
<evidence type="ECO:0000259" key="5">
    <source>
        <dbReference type="Pfam" id="PF09762"/>
    </source>
</evidence>
<evidence type="ECO:0000313" key="7">
    <source>
        <dbReference type="EMBL" id="KAH8040667.1"/>
    </source>
</evidence>
<dbReference type="AlphaFoldDB" id="A0A9J6F202"/>